<accession>A0A6A6F1D1</accession>
<dbReference type="Proteomes" id="UP000799539">
    <property type="component" value="Unassembled WGS sequence"/>
</dbReference>
<evidence type="ECO:0000313" key="3">
    <source>
        <dbReference type="Proteomes" id="UP000799539"/>
    </source>
</evidence>
<evidence type="ECO:0000313" key="2">
    <source>
        <dbReference type="EMBL" id="KAF2207124.1"/>
    </source>
</evidence>
<feature type="compositionally biased region" description="Basic and acidic residues" evidence="1">
    <location>
        <begin position="51"/>
        <end position="60"/>
    </location>
</feature>
<keyword evidence="3" id="KW-1185">Reference proteome</keyword>
<name>A0A6A6F1D1_9PEZI</name>
<dbReference type="EMBL" id="ML992706">
    <property type="protein sequence ID" value="KAF2207124.1"/>
    <property type="molecule type" value="Genomic_DNA"/>
</dbReference>
<feature type="region of interest" description="Disordered" evidence="1">
    <location>
        <begin position="1"/>
        <end position="23"/>
    </location>
</feature>
<feature type="region of interest" description="Disordered" evidence="1">
    <location>
        <begin position="43"/>
        <end position="67"/>
    </location>
</feature>
<feature type="compositionally biased region" description="Polar residues" evidence="1">
    <location>
        <begin position="104"/>
        <end position="114"/>
    </location>
</feature>
<reference evidence="2" key="1">
    <citation type="journal article" date="2020" name="Stud. Mycol.">
        <title>101 Dothideomycetes genomes: a test case for predicting lifestyles and emergence of pathogens.</title>
        <authorList>
            <person name="Haridas S."/>
            <person name="Albert R."/>
            <person name="Binder M."/>
            <person name="Bloem J."/>
            <person name="Labutti K."/>
            <person name="Salamov A."/>
            <person name="Andreopoulos B."/>
            <person name="Baker S."/>
            <person name="Barry K."/>
            <person name="Bills G."/>
            <person name="Bluhm B."/>
            <person name="Cannon C."/>
            <person name="Castanera R."/>
            <person name="Culley D."/>
            <person name="Daum C."/>
            <person name="Ezra D."/>
            <person name="Gonzalez J."/>
            <person name="Henrissat B."/>
            <person name="Kuo A."/>
            <person name="Liang C."/>
            <person name="Lipzen A."/>
            <person name="Lutzoni F."/>
            <person name="Magnuson J."/>
            <person name="Mondo S."/>
            <person name="Nolan M."/>
            <person name="Ohm R."/>
            <person name="Pangilinan J."/>
            <person name="Park H.-J."/>
            <person name="Ramirez L."/>
            <person name="Alfaro M."/>
            <person name="Sun H."/>
            <person name="Tritt A."/>
            <person name="Yoshinaga Y."/>
            <person name="Zwiers L.-H."/>
            <person name="Turgeon B."/>
            <person name="Goodwin S."/>
            <person name="Spatafora J."/>
            <person name="Crous P."/>
            <person name="Grigoriev I."/>
        </authorList>
    </citation>
    <scope>NUCLEOTIDE SEQUENCE</scope>
    <source>
        <strain evidence="2">SCOH1-5</strain>
    </source>
</reference>
<evidence type="ECO:0000256" key="1">
    <source>
        <dbReference type="SAM" id="MobiDB-lite"/>
    </source>
</evidence>
<feature type="compositionally biased region" description="Basic and acidic residues" evidence="1">
    <location>
        <begin position="1"/>
        <end position="13"/>
    </location>
</feature>
<dbReference type="AlphaFoldDB" id="A0A6A6F1D1"/>
<organism evidence="2 3">
    <name type="scientific">Cercospora zeae-maydis SCOH1-5</name>
    <dbReference type="NCBI Taxonomy" id="717836"/>
    <lineage>
        <taxon>Eukaryota</taxon>
        <taxon>Fungi</taxon>
        <taxon>Dikarya</taxon>
        <taxon>Ascomycota</taxon>
        <taxon>Pezizomycotina</taxon>
        <taxon>Dothideomycetes</taxon>
        <taxon>Dothideomycetidae</taxon>
        <taxon>Mycosphaerellales</taxon>
        <taxon>Mycosphaerellaceae</taxon>
        <taxon>Cercospora</taxon>
    </lineage>
</organism>
<gene>
    <name evidence="2" type="ORF">CERZMDRAFT_102621</name>
</gene>
<feature type="region of interest" description="Disordered" evidence="1">
    <location>
        <begin position="101"/>
        <end position="127"/>
    </location>
</feature>
<proteinExistence type="predicted"/>
<protein>
    <submittedName>
        <fullName evidence="2">Uncharacterized protein</fullName>
    </submittedName>
</protein>
<sequence>MSEKSSSREHLEPEVVGCEQSHAAPKDLYATANGHKCTMQMAQWPSSGSIDPRDQEQDRKSVKRSAASSGILSYLPAGLQVHLSHNRSWIGAGHPAATHCARSTVGTEQQNSATKAVKHYETPTSPV</sequence>